<keyword evidence="8" id="KW-1003">Cell membrane</keyword>
<dbReference type="CDD" id="cd02073">
    <property type="entry name" value="P-type_ATPase_APLT_Dnf-like"/>
    <property type="match status" value="1"/>
</dbReference>
<keyword evidence="11 24" id="KW-0547">Nucleotide-binding</keyword>
<proteinExistence type="inferred from homology"/>
<evidence type="ECO:0000256" key="7">
    <source>
        <dbReference type="ARBA" id="ARBA00008109"/>
    </source>
</evidence>
<dbReference type="InterPro" id="IPR008250">
    <property type="entry name" value="ATPase_P-typ_transduc_dom_A_sf"/>
</dbReference>
<dbReference type="Pfam" id="PF16209">
    <property type="entry name" value="PhoLip_ATPase_N"/>
    <property type="match status" value="1"/>
</dbReference>
<dbReference type="GO" id="GO:0005802">
    <property type="term" value="C:trans-Golgi network"/>
    <property type="evidence" value="ECO:0000318"/>
    <property type="project" value="GO_Central"/>
</dbReference>
<feature type="binding site" evidence="24">
    <location>
        <position position="815"/>
    </location>
    <ligand>
        <name>ATP</name>
        <dbReference type="ChEBI" id="CHEBI:30616"/>
    </ligand>
</feature>
<gene>
    <name evidence="29" type="ORF">NEMVEDRAFT_v1g50157</name>
</gene>
<evidence type="ECO:0000259" key="27">
    <source>
        <dbReference type="Pfam" id="PF16209"/>
    </source>
</evidence>
<dbReference type="SFLD" id="SFLDG00002">
    <property type="entry name" value="C1.7:_P-type_atpase_like"/>
    <property type="match status" value="1"/>
</dbReference>
<evidence type="ECO:0000256" key="4">
    <source>
        <dbReference type="ARBA" id="ARBA00004316"/>
    </source>
</evidence>
<comment type="subcellular location">
    <subcellularLocation>
        <location evidence="2">Apical cell membrane</location>
    </subcellularLocation>
    <subcellularLocation>
        <location evidence="6">Cell membrane</location>
        <topology evidence="6">Multi-pass membrane protein</topology>
    </subcellularLocation>
    <subcellularLocation>
        <location evidence="4">Cell projection</location>
    </subcellularLocation>
    <subcellularLocation>
        <location evidence="3">Endoplasmic reticulum</location>
    </subcellularLocation>
    <subcellularLocation>
        <location evidence="5">Golgi apparatus</location>
    </subcellularLocation>
    <subcellularLocation>
        <location evidence="26">Membrane</location>
        <topology evidence="26">Multi-pass membrane protein</topology>
    </subcellularLocation>
</comment>
<evidence type="ECO:0000313" key="30">
    <source>
        <dbReference type="Proteomes" id="UP000001593"/>
    </source>
</evidence>
<evidence type="ECO:0000256" key="1">
    <source>
        <dbReference type="ARBA" id="ARBA00001946"/>
    </source>
</evidence>
<feature type="binding site" evidence="24">
    <location>
        <position position="388"/>
    </location>
    <ligand>
        <name>ATP</name>
        <dbReference type="ChEBI" id="CHEBI:30616"/>
    </ligand>
</feature>
<dbReference type="NCBIfam" id="TIGR01494">
    <property type="entry name" value="ATPase_P-type"/>
    <property type="match status" value="1"/>
</dbReference>
<keyword evidence="15 26" id="KW-1278">Translocase</keyword>
<feature type="binding site" evidence="25">
    <location>
        <position position="815"/>
    </location>
    <ligand>
        <name>Mg(2+)</name>
        <dbReference type="ChEBI" id="CHEBI:18420"/>
    </ligand>
</feature>
<reference evidence="29 30" key="1">
    <citation type="journal article" date="2007" name="Science">
        <title>Sea anemone genome reveals ancestral eumetazoan gene repertoire and genomic organization.</title>
        <authorList>
            <person name="Putnam N.H."/>
            <person name="Srivastava M."/>
            <person name="Hellsten U."/>
            <person name="Dirks B."/>
            <person name="Chapman J."/>
            <person name="Salamov A."/>
            <person name="Terry A."/>
            <person name="Shapiro H."/>
            <person name="Lindquist E."/>
            <person name="Kapitonov V.V."/>
            <person name="Jurka J."/>
            <person name="Genikhovich G."/>
            <person name="Grigoriev I.V."/>
            <person name="Lucas S.M."/>
            <person name="Steele R.E."/>
            <person name="Finnerty J.R."/>
            <person name="Technau U."/>
            <person name="Martindale M.Q."/>
            <person name="Rokhsar D.S."/>
        </authorList>
    </citation>
    <scope>NUCLEOTIDE SEQUENCE [LARGE SCALE GENOMIC DNA]</scope>
    <source>
        <strain evidence="30">CH2 X CH6</strain>
    </source>
</reference>
<comment type="catalytic activity">
    <reaction evidence="20 26">
        <text>ATP + H2O + phospholipidSide 1 = ADP + phosphate + phospholipidSide 2.</text>
        <dbReference type="EC" id="7.6.2.1"/>
    </reaction>
</comment>
<evidence type="ECO:0000256" key="8">
    <source>
        <dbReference type="ARBA" id="ARBA00022475"/>
    </source>
</evidence>
<dbReference type="PANTHER" id="PTHR24092">
    <property type="entry name" value="PROBABLE PHOSPHOLIPID-TRANSPORTING ATPASE"/>
    <property type="match status" value="1"/>
</dbReference>
<evidence type="ECO:0000256" key="24">
    <source>
        <dbReference type="PIRSR" id="PIRSR606539-2"/>
    </source>
</evidence>
<dbReference type="GO" id="GO:0005783">
    <property type="term" value="C:endoplasmic reticulum"/>
    <property type="evidence" value="ECO:0007669"/>
    <property type="project" value="UniProtKB-SubCell"/>
</dbReference>
<dbReference type="SFLD" id="SFLDF00027">
    <property type="entry name" value="p-type_atpase"/>
    <property type="match status" value="1"/>
</dbReference>
<evidence type="ECO:0000256" key="17">
    <source>
        <dbReference type="ARBA" id="ARBA00023034"/>
    </source>
</evidence>
<evidence type="ECO:0000256" key="11">
    <source>
        <dbReference type="ARBA" id="ARBA00022741"/>
    </source>
</evidence>
<organism evidence="29 30">
    <name type="scientific">Nematostella vectensis</name>
    <name type="common">Starlet sea anemone</name>
    <dbReference type="NCBI Taxonomy" id="45351"/>
    <lineage>
        <taxon>Eukaryota</taxon>
        <taxon>Metazoa</taxon>
        <taxon>Cnidaria</taxon>
        <taxon>Anthozoa</taxon>
        <taxon>Hexacorallia</taxon>
        <taxon>Actiniaria</taxon>
        <taxon>Edwardsiidae</taxon>
        <taxon>Nematostella</taxon>
    </lineage>
</organism>
<feature type="domain" description="P-type ATPase C-terminal" evidence="28">
    <location>
        <begin position="838"/>
        <end position="1095"/>
    </location>
</feature>
<keyword evidence="10 25" id="KW-0479">Metal-binding</keyword>
<evidence type="ECO:0000256" key="9">
    <source>
        <dbReference type="ARBA" id="ARBA00022692"/>
    </source>
</evidence>
<dbReference type="GO" id="GO:0005886">
    <property type="term" value="C:plasma membrane"/>
    <property type="evidence" value="ECO:0000318"/>
    <property type="project" value="GO_Central"/>
</dbReference>
<feature type="transmembrane region" description="Helical" evidence="26">
    <location>
        <begin position="313"/>
        <end position="340"/>
    </location>
</feature>
<evidence type="ECO:0000256" key="12">
    <source>
        <dbReference type="ARBA" id="ARBA00022824"/>
    </source>
</evidence>
<feature type="binding site" evidence="24">
    <location>
        <position position="667"/>
    </location>
    <ligand>
        <name>ATP</name>
        <dbReference type="ChEBI" id="CHEBI:30616"/>
    </ligand>
</feature>
<dbReference type="HOGENOM" id="CLU_000846_5_2_1"/>
<feature type="non-terminal residue" evidence="29">
    <location>
        <position position="1146"/>
    </location>
</feature>
<keyword evidence="14 25" id="KW-0460">Magnesium</keyword>
<dbReference type="Pfam" id="PF13246">
    <property type="entry name" value="Cation_ATPase"/>
    <property type="match status" value="1"/>
</dbReference>
<evidence type="ECO:0000256" key="15">
    <source>
        <dbReference type="ARBA" id="ARBA00022967"/>
    </source>
</evidence>
<evidence type="ECO:0000259" key="28">
    <source>
        <dbReference type="Pfam" id="PF16212"/>
    </source>
</evidence>
<feature type="binding site" evidence="24">
    <location>
        <position position="665"/>
    </location>
    <ligand>
        <name>ATP</name>
        <dbReference type="ChEBI" id="CHEBI:30616"/>
    </ligand>
</feature>
<evidence type="ECO:0000256" key="19">
    <source>
        <dbReference type="ARBA" id="ARBA00023273"/>
    </source>
</evidence>
<dbReference type="PROSITE" id="PS00154">
    <property type="entry name" value="ATPASE_E1_E2"/>
    <property type="match status" value="1"/>
</dbReference>
<dbReference type="GO" id="GO:0045332">
    <property type="term" value="P:phospholipid translocation"/>
    <property type="evidence" value="ECO:0000318"/>
    <property type="project" value="GO_Central"/>
</dbReference>
<dbReference type="Proteomes" id="UP000001593">
    <property type="component" value="Unassembled WGS sequence"/>
</dbReference>
<dbReference type="Pfam" id="PF16212">
    <property type="entry name" value="PhoLip_ATPase_C"/>
    <property type="match status" value="1"/>
</dbReference>
<evidence type="ECO:0000256" key="25">
    <source>
        <dbReference type="PIRSR" id="PIRSR606539-3"/>
    </source>
</evidence>
<dbReference type="FunFam" id="3.40.50.1000:FF:000014">
    <property type="entry name" value="Phospholipid-transporting ATPase"/>
    <property type="match status" value="1"/>
</dbReference>
<keyword evidence="12" id="KW-0256">Endoplasmic reticulum</keyword>
<evidence type="ECO:0000313" key="29">
    <source>
        <dbReference type="EMBL" id="EDO42274.1"/>
    </source>
</evidence>
<dbReference type="InterPro" id="IPR023299">
    <property type="entry name" value="ATPase_P-typ_cyto_dom_N"/>
</dbReference>
<feature type="transmembrane region" description="Helical" evidence="26">
    <location>
        <begin position="872"/>
        <end position="892"/>
    </location>
</feature>
<evidence type="ECO:0000256" key="26">
    <source>
        <dbReference type="RuleBase" id="RU362033"/>
    </source>
</evidence>
<dbReference type="GO" id="GO:0005524">
    <property type="term" value="F:ATP binding"/>
    <property type="evidence" value="ECO:0007669"/>
    <property type="project" value="UniProtKB-UniRule"/>
</dbReference>
<dbReference type="InterPro" id="IPR044492">
    <property type="entry name" value="P_typ_ATPase_HD_dom"/>
</dbReference>
<dbReference type="NCBIfam" id="TIGR01652">
    <property type="entry name" value="ATPase-Plipid"/>
    <property type="match status" value="1"/>
</dbReference>
<dbReference type="GO" id="GO:0140327">
    <property type="term" value="F:flippase activity"/>
    <property type="evidence" value="ECO:0007669"/>
    <property type="project" value="UniProtKB-ARBA"/>
</dbReference>
<comment type="catalytic activity">
    <reaction evidence="21">
        <text>a 1,2-diacyl-sn-glycero-3-phosphocholine(out) + ATP + H2O = a 1,2-diacyl-sn-glycero-3-phosphocholine(in) + ADP + phosphate + H(+)</text>
        <dbReference type="Rhea" id="RHEA:38583"/>
        <dbReference type="ChEBI" id="CHEBI:15377"/>
        <dbReference type="ChEBI" id="CHEBI:15378"/>
        <dbReference type="ChEBI" id="CHEBI:30616"/>
        <dbReference type="ChEBI" id="CHEBI:43474"/>
        <dbReference type="ChEBI" id="CHEBI:57643"/>
        <dbReference type="ChEBI" id="CHEBI:456216"/>
    </reaction>
    <physiologicalReaction direction="left-to-right" evidence="21">
        <dbReference type="Rhea" id="RHEA:38584"/>
    </physiologicalReaction>
</comment>
<evidence type="ECO:0000256" key="20">
    <source>
        <dbReference type="ARBA" id="ARBA00034036"/>
    </source>
</evidence>
<evidence type="ECO:0000256" key="21">
    <source>
        <dbReference type="ARBA" id="ARBA00052223"/>
    </source>
</evidence>
<dbReference type="FunFam" id="2.70.150.10:FF:000054">
    <property type="entry name" value="Phospholipid-transporting ATPase"/>
    <property type="match status" value="1"/>
</dbReference>
<evidence type="ECO:0000256" key="22">
    <source>
        <dbReference type="ARBA" id="ARBA00062467"/>
    </source>
</evidence>
<evidence type="ECO:0000256" key="2">
    <source>
        <dbReference type="ARBA" id="ARBA00004221"/>
    </source>
</evidence>
<dbReference type="PhylomeDB" id="A7S1W4"/>
<feature type="binding site" evidence="25">
    <location>
        <position position="388"/>
    </location>
    <ligand>
        <name>Mg(2+)</name>
        <dbReference type="ChEBI" id="CHEBI:18420"/>
    </ligand>
</feature>
<dbReference type="Gene3D" id="3.40.50.1000">
    <property type="entry name" value="HAD superfamily/HAD-like"/>
    <property type="match status" value="1"/>
</dbReference>
<feature type="binding site" evidence="24">
    <location>
        <position position="551"/>
    </location>
    <ligand>
        <name>ATP</name>
        <dbReference type="ChEBI" id="CHEBI:30616"/>
    </ligand>
</feature>
<dbReference type="AlphaFoldDB" id="A7S1W4"/>
<feature type="binding site" evidence="24">
    <location>
        <position position="390"/>
    </location>
    <ligand>
        <name>ATP</name>
        <dbReference type="ChEBI" id="CHEBI:30616"/>
    </ligand>
</feature>
<evidence type="ECO:0000256" key="10">
    <source>
        <dbReference type="ARBA" id="ARBA00022723"/>
    </source>
</evidence>
<feature type="binding site" evidence="24">
    <location>
        <position position="529"/>
    </location>
    <ligand>
        <name>ATP</name>
        <dbReference type="ChEBI" id="CHEBI:30616"/>
    </ligand>
</feature>
<keyword evidence="30" id="KW-1185">Reference proteome</keyword>
<dbReference type="InterPro" id="IPR018303">
    <property type="entry name" value="ATPase_P-typ_P_site"/>
</dbReference>
<dbReference type="SUPFAM" id="SSF81653">
    <property type="entry name" value="Calcium ATPase, transduction domain A"/>
    <property type="match status" value="1"/>
</dbReference>
<evidence type="ECO:0000256" key="5">
    <source>
        <dbReference type="ARBA" id="ARBA00004555"/>
    </source>
</evidence>
<sequence>MFVTEADRVIEVNDRDNEAHHHYKDNFIRTSKYTIITFLPKNLFEQFQRVANMYFLLQVIIMSIPEITALKPESTAVPLVFVIGFTAIKDAYDDIRRHQSDRDVNNRKSKALIGNSREEIKWMKIKCGDVLKIDNNEQIPADFLILSTSEENGLCYIETAELDGETNLKCRQPLPDTNEMGDDEALLAKFKGTVHCEPPNNILDKFNGKIAFDNQEYSLDNDNLILRGCVLRNTDWVYGTVVYAGQDSKLMMNSGVSTFKRTNLDRLLNKLIIGIAVLLACICIVLSIGTTIWEELVGQNFQVFLQWPNFYMNNVVFIGTCHWPSFIMVLNTLIPISLYISVEVIRMGQSIWINWDQYMYYEKKDTPARARTTTLTEELGQIEYIFSDKTGTLTQNVMTFKKCSIHGKMYGEHAPLLYCIVLQSPLVDFSSNPYYDGKFRFHDKALIDDIANNSQGCHEMMRLLALCHTVMIDNAEEGLVYQAQSPDEAALVTAARNFGFVFKERSPTTLTIVAMGQEEQHELLAILDFNNDRKRMSVIVRQNDKIKLYCKGADSIIYERLHPSCTSLMDKTTEDLNKFAAEGLRTLVLAYKDITPQDYQAWKSKYDKACVAMDNREEQVQAVYEEIEKNLILIGATAIEDKLQDGVPDAIATLAAANIKIWVLTGDKPETAVNIGYSCQLLTDDMTEVFMINGDSMDAVRESINMYKSKVQAGLDDKAAHNNSVSFRKGSRETAKSDSGGKTDGGNAGFGLVITGKSLVFALNKQLELEFLELACMCKAVICCRVTPLQKALVVQLVKDNKKAVTLAIGDGANDVSMIKAAHIGVGISGQEGMQATLASDYSFAQFRYPLHSIVRLLLVHGRWSYMRMCKFLNYFFYKNFAFTLIQLWYAFFTGYSAQTLYDAWFISFYNVLFTSGPVVFLAIFDQDVNHENCIRYPKLYVPGQQNIMFNKRVFAYSLFYGSLTSLWLYFLAYGVLGFVTIDSVGRDTSNLKFFGTAVAATLVVVVNVEISLKTQYWTWINHFFTWGSIIFYFIFYFIYYSQFFFNRGPQEHYFGVQFQVFGNPVFWLYLLIAAFVTNIPSICEKLIRSEYKPTLSDAVRRKQQGRERTVLKLREFRPRLTRRRSSKRTSYAFSHQEGFGSIVMS</sequence>
<feature type="domain" description="P-type ATPase N-terminal" evidence="27">
    <location>
        <begin position="10"/>
        <end position="75"/>
    </location>
</feature>
<keyword evidence="13 24" id="KW-0067">ATP-binding</keyword>
<dbReference type="SUPFAM" id="SSF81665">
    <property type="entry name" value="Calcium ATPase, transmembrane domain M"/>
    <property type="match status" value="1"/>
</dbReference>
<feature type="binding site" evidence="24">
    <location>
        <position position="488"/>
    </location>
    <ligand>
        <name>ATP</name>
        <dbReference type="ChEBI" id="CHEBI:30616"/>
    </ligand>
</feature>
<evidence type="ECO:0000256" key="3">
    <source>
        <dbReference type="ARBA" id="ARBA00004240"/>
    </source>
</evidence>
<evidence type="ECO:0000256" key="13">
    <source>
        <dbReference type="ARBA" id="ARBA00022840"/>
    </source>
</evidence>
<dbReference type="EMBL" id="DS469566">
    <property type="protein sequence ID" value="EDO42274.1"/>
    <property type="molecule type" value="Genomic_DNA"/>
</dbReference>
<feature type="binding site" evidence="24">
    <location>
        <position position="389"/>
    </location>
    <ligand>
        <name>ATP</name>
        <dbReference type="ChEBI" id="CHEBI:30616"/>
    </ligand>
</feature>
<dbReference type="GO" id="GO:0090554">
    <property type="term" value="F:phosphatidylcholine floppase activity"/>
    <property type="evidence" value="ECO:0007669"/>
    <property type="project" value="RHEA"/>
</dbReference>
<dbReference type="InterPro" id="IPR036412">
    <property type="entry name" value="HAD-like_sf"/>
</dbReference>
<feature type="binding site" evidence="24">
    <location>
        <position position="585"/>
    </location>
    <ligand>
        <name>ATP</name>
        <dbReference type="ChEBI" id="CHEBI:30616"/>
    </ligand>
</feature>
<dbReference type="FunFam" id="3.40.1110.10:FF:000012">
    <property type="entry name" value="Phospholipid-transporting ATPase"/>
    <property type="match status" value="1"/>
</dbReference>
<dbReference type="InterPro" id="IPR023214">
    <property type="entry name" value="HAD_sf"/>
</dbReference>
<dbReference type="SFLD" id="SFLDS00003">
    <property type="entry name" value="Haloacid_Dehalogenase"/>
    <property type="match status" value="1"/>
</dbReference>
<feature type="transmembrane region" description="Helical" evidence="26">
    <location>
        <begin position="1066"/>
        <end position="1084"/>
    </location>
</feature>
<feature type="active site" description="4-aspartylphosphate intermediate" evidence="23">
    <location>
        <position position="388"/>
    </location>
</feature>
<protein>
    <recommendedName>
        <fullName evidence="26">Phospholipid-transporting ATPase</fullName>
        <ecNumber evidence="26">7.6.2.1</ecNumber>
    </recommendedName>
</protein>
<dbReference type="InterPro" id="IPR001757">
    <property type="entry name" value="P_typ_ATPase"/>
</dbReference>
<dbReference type="GO" id="GO:0140326">
    <property type="term" value="F:ATPase-coupled intramembrane lipid transporter activity"/>
    <property type="evidence" value="ECO:0000318"/>
    <property type="project" value="GO_Central"/>
</dbReference>
<comment type="subunit">
    <text evidence="22">Component of a P4-ATPase flippase complex which consists of a catalytic alpha subunit ATP8B1 and an accessory beta subunit TMEM30A. The flippase ATP8B1:TMEM30A complex can form an intermediate phosphoenzyme in vitro. Also interacts with beta subunit TMEM30B.</text>
</comment>
<comment type="similarity">
    <text evidence="7 26">Belongs to the cation transport ATPase (P-type) (TC 3.A.3) family. Type IV subfamily.</text>
</comment>
<keyword evidence="16 26" id="KW-1133">Transmembrane helix</keyword>
<feature type="transmembrane region" description="Helical" evidence="26">
    <location>
        <begin position="271"/>
        <end position="293"/>
    </location>
</feature>
<feature type="transmembrane region" description="Helical" evidence="26">
    <location>
        <begin position="1025"/>
        <end position="1046"/>
    </location>
</feature>
<feature type="binding site" evidence="24">
    <location>
        <position position="814"/>
    </location>
    <ligand>
        <name>ATP</name>
        <dbReference type="ChEBI" id="CHEBI:30616"/>
    </ligand>
</feature>
<name>A7S1W4_NEMVE</name>
<feature type="binding site" evidence="24">
    <location>
        <position position="791"/>
    </location>
    <ligand>
        <name>ATP</name>
        <dbReference type="ChEBI" id="CHEBI:30616"/>
    </ligand>
</feature>
<dbReference type="Gene3D" id="2.70.150.10">
    <property type="entry name" value="Calcium-transporting ATPase, cytoplasmic transduction domain A"/>
    <property type="match status" value="1"/>
</dbReference>
<dbReference type="GO" id="GO:0016887">
    <property type="term" value="F:ATP hydrolysis activity"/>
    <property type="evidence" value="ECO:0007669"/>
    <property type="project" value="InterPro"/>
</dbReference>
<dbReference type="InterPro" id="IPR032630">
    <property type="entry name" value="P_typ_ATPase_c"/>
</dbReference>
<dbReference type="STRING" id="45351.A7S1W4"/>
<comment type="cofactor">
    <cofactor evidence="1 25">
        <name>Mg(2+)</name>
        <dbReference type="ChEBI" id="CHEBI:18420"/>
    </cofactor>
</comment>
<dbReference type="GO" id="GO:0042995">
    <property type="term" value="C:cell projection"/>
    <property type="evidence" value="ECO:0007669"/>
    <property type="project" value="UniProtKB-SubCell"/>
</dbReference>
<dbReference type="GO" id="GO:0000287">
    <property type="term" value="F:magnesium ion binding"/>
    <property type="evidence" value="ECO:0007669"/>
    <property type="project" value="UniProtKB-UniRule"/>
</dbReference>
<dbReference type="GO" id="GO:0007030">
    <property type="term" value="P:Golgi organization"/>
    <property type="evidence" value="ECO:0000318"/>
    <property type="project" value="GO_Central"/>
</dbReference>
<keyword evidence="18 26" id="KW-0472">Membrane</keyword>
<keyword evidence="9 26" id="KW-0812">Transmembrane</keyword>
<dbReference type="EC" id="7.6.2.1" evidence="26"/>
<feature type="binding site" evidence="24">
    <location>
        <position position="666"/>
    </location>
    <ligand>
        <name>ATP</name>
        <dbReference type="ChEBI" id="CHEBI:30616"/>
    </ligand>
</feature>
<dbReference type="PRINTS" id="PR00119">
    <property type="entry name" value="CATATPASE"/>
</dbReference>
<feature type="binding site" evidence="24">
    <location>
        <position position="785"/>
    </location>
    <ligand>
        <name>ATP</name>
        <dbReference type="ChEBI" id="CHEBI:30616"/>
    </ligand>
</feature>
<evidence type="ECO:0000256" key="6">
    <source>
        <dbReference type="ARBA" id="ARBA00004651"/>
    </source>
</evidence>
<keyword evidence="19" id="KW-0966">Cell projection</keyword>
<dbReference type="InterPro" id="IPR006539">
    <property type="entry name" value="P-type_ATPase_IV"/>
</dbReference>
<evidence type="ECO:0000256" key="16">
    <source>
        <dbReference type="ARBA" id="ARBA00022989"/>
    </source>
</evidence>
<dbReference type="InterPro" id="IPR023298">
    <property type="entry name" value="ATPase_P-typ_TM_dom_sf"/>
</dbReference>
<accession>A7S1W4</accession>
<dbReference type="FunFam" id="3.40.50.1000:FF:000001">
    <property type="entry name" value="Phospholipid-transporting ATPase IC"/>
    <property type="match status" value="1"/>
</dbReference>
<dbReference type="OMA" id="WSYFIVL"/>
<dbReference type="PANTHER" id="PTHR24092:SF190">
    <property type="entry name" value="PHOSPHOLIPID-TRANSPORTING ATPASE"/>
    <property type="match status" value="1"/>
</dbReference>
<evidence type="ECO:0000256" key="14">
    <source>
        <dbReference type="ARBA" id="ARBA00022842"/>
    </source>
</evidence>
<dbReference type="Gene3D" id="3.40.1110.10">
    <property type="entry name" value="Calcium-transporting ATPase, cytoplasmic domain N"/>
    <property type="match status" value="1"/>
</dbReference>
<dbReference type="SUPFAM" id="SSF81660">
    <property type="entry name" value="Metal cation-transporting ATPase, ATP-binding domain N"/>
    <property type="match status" value="1"/>
</dbReference>
<evidence type="ECO:0000256" key="18">
    <source>
        <dbReference type="ARBA" id="ARBA00023136"/>
    </source>
</evidence>
<dbReference type="eggNOG" id="KOG0206">
    <property type="taxonomic scope" value="Eukaryota"/>
</dbReference>
<feature type="binding site" evidence="25">
    <location>
        <position position="811"/>
    </location>
    <ligand>
        <name>Mg(2+)</name>
        <dbReference type="ChEBI" id="CHEBI:18420"/>
    </ligand>
</feature>
<dbReference type="GO" id="GO:0016324">
    <property type="term" value="C:apical plasma membrane"/>
    <property type="evidence" value="ECO:0007669"/>
    <property type="project" value="UniProtKB-SubCell"/>
</dbReference>
<feature type="transmembrane region" description="Helical" evidence="26">
    <location>
        <begin position="904"/>
        <end position="925"/>
    </location>
</feature>
<keyword evidence="17" id="KW-0333">Golgi apparatus</keyword>
<feature type="transmembrane region" description="Helical" evidence="26">
    <location>
        <begin position="994"/>
        <end position="1013"/>
    </location>
</feature>
<evidence type="ECO:0000256" key="23">
    <source>
        <dbReference type="PIRSR" id="PIRSR606539-1"/>
    </source>
</evidence>
<dbReference type="InterPro" id="IPR032631">
    <property type="entry name" value="P-type_ATPase_N"/>
</dbReference>
<dbReference type="SUPFAM" id="SSF56784">
    <property type="entry name" value="HAD-like"/>
    <property type="match status" value="1"/>
</dbReference>
<feature type="binding site" evidence="25">
    <location>
        <position position="390"/>
    </location>
    <ligand>
        <name>Mg(2+)</name>
        <dbReference type="ChEBI" id="CHEBI:18420"/>
    </ligand>
</feature>
<feature type="transmembrane region" description="Helical" evidence="26">
    <location>
        <begin position="959"/>
        <end position="982"/>
    </location>
</feature>
<dbReference type="InParanoid" id="A7S1W4"/>